<evidence type="ECO:0008006" key="9">
    <source>
        <dbReference type="Google" id="ProtNLM"/>
    </source>
</evidence>
<dbReference type="SUPFAM" id="SSF55073">
    <property type="entry name" value="Nucleotide cyclase"/>
    <property type="match status" value="1"/>
</dbReference>
<reference evidence="7 8" key="1">
    <citation type="journal article" date="2014" name="Nature">
        <title>An environmental bacterial taxon with a large and distinct metabolic repertoire.</title>
        <authorList>
            <person name="Wilson M.C."/>
            <person name="Mori T."/>
            <person name="Ruckert C."/>
            <person name="Uria A.R."/>
            <person name="Helf M.J."/>
            <person name="Takada K."/>
            <person name="Gernert C."/>
            <person name="Steffens U.A."/>
            <person name="Heycke N."/>
            <person name="Schmitt S."/>
            <person name="Rinke C."/>
            <person name="Helfrich E.J."/>
            <person name="Brachmann A.O."/>
            <person name="Gurgui C."/>
            <person name="Wakimoto T."/>
            <person name="Kracht M."/>
            <person name="Crusemann M."/>
            <person name="Hentschel U."/>
            <person name="Abe I."/>
            <person name="Matsunaga S."/>
            <person name="Kalinowski J."/>
            <person name="Takeyama H."/>
            <person name="Piel J."/>
        </authorList>
    </citation>
    <scope>NUCLEOTIDE SEQUENCE [LARGE SCALE GENOMIC DNA]</scope>
    <source>
        <strain evidence="8">TSY2</strain>
    </source>
</reference>
<dbReference type="GO" id="GO:0006355">
    <property type="term" value="P:regulation of DNA-templated transcription"/>
    <property type="evidence" value="ECO:0007669"/>
    <property type="project" value="InterPro"/>
</dbReference>
<dbReference type="SUPFAM" id="SSF52540">
    <property type="entry name" value="P-loop containing nucleoside triphosphate hydrolases"/>
    <property type="match status" value="1"/>
</dbReference>
<dbReference type="GO" id="GO:0009190">
    <property type="term" value="P:cyclic nucleotide biosynthetic process"/>
    <property type="evidence" value="ECO:0007669"/>
    <property type="project" value="InterPro"/>
</dbReference>
<dbReference type="InterPro" id="IPR001054">
    <property type="entry name" value="A/G_cyclase"/>
</dbReference>
<gene>
    <name evidence="7" type="ORF">ETSY2_06025</name>
</gene>
<evidence type="ECO:0000313" key="7">
    <source>
        <dbReference type="EMBL" id="ETX08331.1"/>
    </source>
</evidence>
<feature type="domain" description="Guanylate cyclase" evidence="5">
    <location>
        <begin position="97"/>
        <end position="215"/>
    </location>
</feature>
<keyword evidence="3 4" id="KW-0238">DNA-binding</keyword>
<evidence type="ECO:0000313" key="8">
    <source>
        <dbReference type="Proteomes" id="UP000019140"/>
    </source>
</evidence>
<dbReference type="Gene3D" id="1.10.10.10">
    <property type="entry name" value="Winged helix-like DNA-binding domain superfamily/Winged helix DNA-binding domain"/>
    <property type="match status" value="1"/>
</dbReference>
<dbReference type="PROSITE" id="PS50125">
    <property type="entry name" value="GUANYLATE_CYCLASE_2"/>
    <property type="match status" value="1"/>
</dbReference>
<dbReference type="CDD" id="cd00383">
    <property type="entry name" value="trans_reg_C"/>
    <property type="match status" value="1"/>
</dbReference>
<evidence type="ECO:0000256" key="1">
    <source>
        <dbReference type="ARBA" id="ARBA00022741"/>
    </source>
</evidence>
<dbReference type="PATRIC" id="fig|1429439.4.peg.1031"/>
<dbReference type="Gene3D" id="3.40.50.300">
    <property type="entry name" value="P-loop containing nucleotide triphosphate hydrolases"/>
    <property type="match status" value="1"/>
</dbReference>
<feature type="DNA-binding region" description="OmpR/PhoB-type" evidence="4">
    <location>
        <begin position="1"/>
        <end position="98"/>
    </location>
</feature>
<dbReference type="Gene3D" id="1.25.40.10">
    <property type="entry name" value="Tetratricopeptide repeat domain"/>
    <property type="match status" value="2"/>
</dbReference>
<dbReference type="Gene3D" id="3.30.70.1230">
    <property type="entry name" value="Nucleotide cyclase"/>
    <property type="match status" value="1"/>
</dbReference>
<dbReference type="Proteomes" id="UP000019140">
    <property type="component" value="Unassembled WGS sequence"/>
</dbReference>
<evidence type="ECO:0000256" key="4">
    <source>
        <dbReference type="PROSITE-ProRule" id="PRU01091"/>
    </source>
</evidence>
<organism evidence="7 8">
    <name type="scientific">Candidatus Entotheonella gemina</name>
    <dbReference type="NCBI Taxonomy" id="1429439"/>
    <lineage>
        <taxon>Bacteria</taxon>
        <taxon>Pseudomonadati</taxon>
        <taxon>Nitrospinota/Tectimicrobiota group</taxon>
        <taxon>Candidatus Tectimicrobiota</taxon>
        <taxon>Candidatus Entotheonellia</taxon>
        <taxon>Candidatus Entotheonellales</taxon>
        <taxon>Candidatus Entotheonellaceae</taxon>
        <taxon>Candidatus Entotheonella</taxon>
    </lineage>
</organism>
<dbReference type="Pfam" id="PF00486">
    <property type="entry name" value="Trans_reg_C"/>
    <property type="match status" value="1"/>
</dbReference>
<dbReference type="InterPro" id="IPR041664">
    <property type="entry name" value="AAA_16"/>
</dbReference>
<feature type="domain" description="OmpR/PhoB-type" evidence="6">
    <location>
        <begin position="1"/>
        <end position="98"/>
    </location>
</feature>
<sequence>MIYQFGDCALDTARETLRRTGEVINMAPQALKVLRYLIDHRARVASRDELLEQCWPESYVSDASLTSYLRRVRQAIGQQRPGPALIETVHRRGYRFVAEVTESLAQQLDPEDHYDLLQTFSSTCLDLVALYEGYLAQQLNDGVVVYFGYPQAHEDDAQRAVRSGLALVEAMRHGALGALSVRVGIATGMMIVSSGGVPDTPPSLGTASGLAARLGALTPPATVVISEATARLVADYFVCKVLNEAANVGTPELGLAYEVRGESALQTRLEVESAYGLTPFVGREAEIALLRERWTYVQEGLGQVVVVQGEAGVGKSRLVQALKEQVVGELPLAIECRCLPYHQHTALYPFIDLGQRWFQGQSLMSSAMQLESLEALLAQYDGALEETVPLLASLLSIPLPEGRYAPLTLSVQRQRERTLETLLSLLLVQASKSPLLFVVEDVHWADPSTLECLRFLTDQVATASMLVVLTCRPEFEAPWSQCTEMTPVVLNRLTRTQTERMITQVAAVKHLPKEVLTQLVEKTDGVPLFVEELTRMVLESGQLVERNGQYELRGELSQLTIPATLHDSLMARLDRLGKAKELAQWAAVLGREFSYEVLGAVTSYDGVLLREGLARLVEAGLVFQRGLLPRAHYRFKHALIQDSAYGSLLKRHRQAMHQQIATVLGSHFPQTVETQPELVAQHYTAADNHEQAIPYWYRAGQIALQAPANQEAIEHLKKGLELLARCPEAPERARQELDFQTTIGPALMVTQGFGHPEVEHAYTRARELCEQVGQTSELFPVLWGLLRCYRVRGELHSARQLGDDLLRLAQSDNNAILLLASHAALGSILYFLGEFAAARTYLEQGLTHQDAQRDRSYNVLHGEDPGVQCLHFLSWTLWYLGYPDQALQRNHEALTLAQTLAHPASQVATLYGADRLRRLRRELRETYKLAEATIAFSTEQGIAYQLALGTFMRGWVLVHQGQKEEGLAQMSESLAAIRQTGGEVSRPSHLALLAQAYGKAEQAEKGLALITEAQALMDKNGQRFYDAEVYVLWGDLLLHQAVPDVSGAETCFKQALAVACQQQAKSWALRAAMRLARLWQQRDKCQEARDLLAPIYGWFTEGFETADLQDIKTLLDELVSP</sequence>
<dbReference type="AlphaFoldDB" id="W4MEK3"/>
<dbReference type="PANTHER" id="PTHR16305:SF28">
    <property type="entry name" value="GUANYLATE CYCLASE DOMAIN-CONTAINING PROTEIN"/>
    <property type="match status" value="1"/>
</dbReference>
<protein>
    <recommendedName>
        <fullName evidence="9">OmpR/PhoB-type domain-containing protein</fullName>
    </recommendedName>
</protein>
<dbReference type="InterPro" id="IPR001867">
    <property type="entry name" value="OmpR/PhoB-type_DNA-bd"/>
</dbReference>
<keyword evidence="8" id="KW-1185">Reference proteome</keyword>
<dbReference type="InterPro" id="IPR027417">
    <property type="entry name" value="P-loop_NTPase"/>
</dbReference>
<keyword evidence="1" id="KW-0547">Nucleotide-binding</keyword>
<dbReference type="SUPFAM" id="SSF48452">
    <property type="entry name" value="TPR-like"/>
    <property type="match status" value="2"/>
</dbReference>
<dbReference type="InterPro" id="IPR016032">
    <property type="entry name" value="Sig_transdc_resp-reg_C-effctor"/>
</dbReference>
<dbReference type="SMART" id="SM00862">
    <property type="entry name" value="Trans_reg_C"/>
    <property type="match status" value="1"/>
</dbReference>
<dbReference type="GO" id="GO:0000160">
    <property type="term" value="P:phosphorelay signal transduction system"/>
    <property type="evidence" value="ECO:0007669"/>
    <property type="project" value="InterPro"/>
</dbReference>
<evidence type="ECO:0000259" key="5">
    <source>
        <dbReference type="PROSITE" id="PS50125"/>
    </source>
</evidence>
<dbReference type="SUPFAM" id="SSF46894">
    <property type="entry name" value="C-terminal effector domain of the bipartite response regulators"/>
    <property type="match status" value="1"/>
</dbReference>
<keyword evidence="2" id="KW-0067">ATP-binding</keyword>
<accession>W4MEK3</accession>
<dbReference type="InterPro" id="IPR029787">
    <property type="entry name" value="Nucleotide_cyclase"/>
</dbReference>
<dbReference type="SMART" id="SM00044">
    <property type="entry name" value="CYCc"/>
    <property type="match status" value="1"/>
</dbReference>
<proteinExistence type="predicted"/>
<dbReference type="GO" id="GO:0005524">
    <property type="term" value="F:ATP binding"/>
    <property type="evidence" value="ECO:0007669"/>
    <property type="project" value="UniProtKB-KW"/>
</dbReference>
<name>W4MEK3_9BACT</name>
<evidence type="ECO:0000256" key="3">
    <source>
        <dbReference type="ARBA" id="ARBA00023125"/>
    </source>
</evidence>
<dbReference type="GO" id="GO:0003677">
    <property type="term" value="F:DNA binding"/>
    <property type="evidence" value="ECO:0007669"/>
    <property type="project" value="UniProtKB-UniRule"/>
</dbReference>
<dbReference type="GO" id="GO:0005737">
    <property type="term" value="C:cytoplasm"/>
    <property type="evidence" value="ECO:0007669"/>
    <property type="project" value="TreeGrafter"/>
</dbReference>
<dbReference type="Pfam" id="PF13191">
    <property type="entry name" value="AAA_16"/>
    <property type="match status" value="1"/>
</dbReference>
<evidence type="ECO:0000256" key="2">
    <source>
        <dbReference type="ARBA" id="ARBA00022840"/>
    </source>
</evidence>
<comment type="caution">
    <text evidence="7">The sequence shown here is derived from an EMBL/GenBank/DDBJ whole genome shotgun (WGS) entry which is preliminary data.</text>
</comment>
<evidence type="ECO:0000259" key="6">
    <source>
        <dbReference type="PROSITE" id="PS51755"/>
    </source>
</evidence>
<dbReference type="HOGENOM" id="CLU_004435_3_0_7"/>
<dbReference type="PROSITE" id="PS51755">
    <property type="entry name" value="OMPR_PHOB"/>
    <property type="match status" value="1"/>
</dbReference>
<dbReference type="InterPro" id="IPR011990">
    <property type="entry name" value="TPR-like_helical_dom_sf"/>
</dbReference>
<dbReference type="GO" id="GO:0004016">
    <property type="term" value="F:adenylate cyclase activity"/>
    <property type="evidence" value="ECO:0007669"/>
    <property type="project" value="UniProtKB-ARBA"/>
</dbReference>
<dbReference type="EMBL" id="AZHX01000245">
    <property type="protein sequence ID" value="ETX08331.1"/>
    <property type="molecule type" value="Genomic_DNA"/>
</dbReference>
<dbReference type="InterPro" id="IPR036388">
    <property type="entry name" value="WH-like_DNA-bd_sf"/>
</dbReference>
<dbReference type="CDD" id="cd07302">
    <property type="entry name" value="CHD"/>
    <property type="match status" value="1"/>
</dbReference>
<dbReference type="PANTHER" id="PTHR16305">
    <property type="entry name" value="TESTICULAR SOLUBLE ADENYLYL CYCLASE"/>
    <property type="match status" value="1"/>
</dbReference>